<dbReference type="Gene3D" id="3.40.220.10">
    <property type="entry name" value="Leucine Aminopeptidase, subunit E, domain 1"/>
    <property type="match status" value="1"/>
</dbReference>
<dbReference type="Pfam" id="PF01661">
    <property type="entry name" value="Macro"/>
    <property type="match status" value="1"/>
</dbReference>
<dbReference type="OMA" id="CQGSWGK"/>
<dbReference type="HOGENOM" id="CLU_054419_1_2_1"/>
<dbReference type="eggNOG" id="ENOG502S60W">
    <property type="taxonomic scope" value="Eukaryota"/>
</dbReference>
<dbReference type="GO" id="GO:0140291">
    <property type="term" value="P:peptidyl-glutamate ADP-deribosylation"/>
    <property type="evidence" value="ECO:0007669"/>
    <property type="project" value="TreeGrafter"/>
</dbReference>
<feature type="domain" description="Macro" evidence="5">
    <location>
        <begin position="1"/>
        <end position="186"/>
    </location>
</feature>
<dbReference type="OrthoDB" id="2155246at2759"/>
<dbReference type="GeneID" id="14498012"/>
<dbReference type="PROSITE" id="PS51154">
    <property type="entry name" value="MACRO"/>
    <property type="match status" value="1"/>
</dbReference>
<evidence type="ECO:0000259" key="5">
    <source>
        <dbReference type="PROSITE" id="PS51154"/>
    </source>
</evidence>
<sequence>MSTIRYVKGNILNKQKYNRMIIHSCNCDGSWGGGIAYQLALKYPKAEKKYIEICDKYGYQLLGKSMILSSYSNNNSTERVLIACLFTSAYGGGNCDIPESILKKTERSLIHLNELIQSNGNLKAKDSMDSDILEFLKDIDVDKISLKEYKLEMPKINSGIFGVPWEKTERVLQEFKDTTSFTVYEL</sequence>
<protein>
    <recommendedName>
        <fullName evidence="3">ADP-ribose 1''-phosphate phosphatase</fullName>
        <ecNumber evidence="2">3.1.3.84</ecNumber>
    </recommendedName>
</protein>
<organism evidence="6 7">
    <name type="scientific">Henningerozyma blattae (strain ATCC 34711 / CBS 6284 / DSM 70876 / NBRC 10599 / NRRL Y-10934 / UCD 77-7)</name>
    <name type="common">Yeast</name>
    <name type="synonym">Tetrapisispora blattae</name>
    <dbReference type="NCBI Taxonomy" id="1071380"/>
    <lineage>
        <taxon>Eukaryota</taxon>
        <taxon>Fungi</taxon>
        <taxon>Dikarya</taxon>
        <taxon>Ascomycota</taxon>
        <taxon>Saccharomycotina</taxon>
        <taxon>Saccharomycetes</taxon>
        <taxon>Saccharomycetales</taxon>
        <taxon>Saccharomycetaceae</taxon>
        <taxon>Henningerozyma</taxon>
    </lineage>
</organism>
<dbReference type="RefSeq" id="XP_004182354.1">
    <property type="nucleotide sequence ID" value="XM_004182306.1"/>
</dbReference>
<name>I2H8Y3_HENB6</name>
<dbReference type="Proteomes" id="UP000002866">
    <property type="component" value="Chromosome 9"/>
</dbReference>
<dbReference type="InterPro" id="IPR002589">
    <property type="entry name" value="Macro_dom"/>
</dbReference>
<dbReference type="SMART" id="SM00506">
    <property type="entry name" value="A1pp"/>
    <property type="match status" value="1"/>
</dbReference>
<dbReference type="PANTHER" id="PTHR12521">
    <property type="entry name" value="PROTEIN C6ORF130"/>
    <property type="match status" value="1"/>
</dbReference>
<dbReference type="InterPro" id="IPR050892">
    <property type="entry name" value="ADP-ribose_metab_enzymes"/>
</dbReference>
<dbReference type="InterPro" id="IPR043472">
    <property type="entry name" value="Macro_dom-like"/>
</dbReference>
<dbReference type="AlphaFoldDB" id="I2H8Y3"/>
<dbReference type="EMBL" id="HE806324">
    <property type="protein sequence ID" value="CCH62835.1"/>
    <property type="molecule type" value="Genomic_DNA"/>
</dbReference>
<gene>
    <name evidence="6" type="primary">TBLA0I01770</name>
    <name evidence="6" type="ORF">TBLA_0I01770</name>
</gene>
<comment type="similarity">
    <text evidence="1">Belongs to the POA1 family.</text>
</comment>
<evidence type="ECO:0000256" key="2">
    <source>
        <dbReference type="ARBA" id="ARBA00012983"/>
    </source>
</evidence>
<dbReference type="CDD" id="cd02901">
    <property type="entry name" value="Macro_Poa1p-like"/>
    <property type="match status" value="1"/>
</dbReference>
<dbReference type="SUPFAM" id="SSF52949">
    <property type="entry name" value="Macro domain-like"/>
    <property type="match status" value="1"/>
</dbReference>
<evidence type="ECO:0000313" key="6">
    <source>
        <dbReference type="EMBL" id="CCH62835.1"/>
    </source>
</evidence>
<dbReference type="GO" id="GO:0016791">
    <property type="term" value="F:phosphatase activity"/>
    <property type="evidence" value="ECO:0007669"/>
    <property type="project" value="EnsemblFungi"/>
</dbReference>
<evidence type="ECO:0000256" key="1">
    <source>
        <dbReference type="ARBA" id="ARBA00006575"/>
    </source>
</evidence>
<dbReference type="STRING" id="1071380.I2H8Y3"/>
<dbReference type="InParanoid" id="I2H8Y3"/>
<dbReference type="GO" id="GO:0047407">
    <property type="term" value="F:ADP-ribosyl-[dinitrogen reductase] hydrolase activity"/>
    <property type="evidence" value="ECO:0007669"/>
    <property type="project" value="EnsemblFungi"/>
</dbReference>
<keyword evidence="7" id="KW-1185">Reference proteome</keyword>
<evidence type="ECO:0000256" key="4">
    <source>
        <dbReference type="ARBA" id="ARBA00034427"/>
    </source>
</evidence>
<dbReference type="PANTHER" id="PTHR12521:SF0">
    <property type="entry name" value="ADP-RIBOSE GLYCOHYDROLASE OARD1"/>
    <property type="match status" value="1"/>
</dbReference>
<proteinExistence type="inferred from homology"/>
<evidence type="ECO:0000313" key="7">
    <source>
        <dbReference type="Proteomes" id="UP000002866"/>
    </source>
</evidence>
<dbReference type="EC" id="3.1.3.84" evidence="2"/>
<evidence type="ECO:0000256" key="3">
    <source>
        <dbReference type="ARBA" id="ARBA00019744"/>
    </source>
</evidence>
<reference evidence="6 7" key="1">
    <citation type="journal article" date="2011" name="Proc. Natl. Acad. Sci. U.S.A.">
        <title>Evolutionary erosion of yeast sex chromosomes by mating-type switching accidents.</title>
        <authorList>
            <person name="Gordon J.L."/>
            <person name="Armisen D."/>
            <person name="Proux-Wera E."/>
            <person name="Oheigeartaigh S.S."/>
            <person name="Byrne K.P."/>
            <person name="Wolfe K.H."/>
        </authorList>
    </citation>
    <scope>NUCLEOTIDE SEQUENCE [LARGE SCALE GENOMIC DNA]</scope>
    <source>
        <strain evidence="7">ATCC 34711 / CBS 6284 / DSM 70876 / NBRC 10599 / NRRL Y-10934 / UCD 77-7</strain>
    </source>
</reference>
<dbReference type="KEGG" id="tbl:TBLA_0I01770"/>
<accession>I2H8Y3</accession>
<dbReference type="FunCoup" id="I2H8Y3">
    <property type="interactions" value="10"/>
</dbReference>
<comment type="catalytic activity">
    <reaction evidence="4">
        <text>ADP-alpha-D-ribose 1''-phosphate + H2O = ADP-D-ribose + phosphate</text>
        <dbReference type="Rhea" id="RHEA:25029"/>
        <dbReference type="ChEBI" id="CHEBI:15377"/>
        <dbReference type="ChEBI" id="CHEBI:43474"/>
        <dbReference type="ChEBI" id="CHEBI:57967"/>
        <dbReference type="ChEBI" id="CHEBI:58753"/>
        <dbReference type="EC" id="3.1.3.84"/>
    </reaction>
</comment>